<organism evidence="1">
    <name type="scientific">marine metagenome</name>
    <dbReference type="NCBI Taxonomy" id="408172"/>
    <lineage>
        <taxon>unclassified sequences</taxon>
        <taxon>metagenomes</taxon>
        <taxon>ecological metagenomes</taxon>
    </lineage>
</organism>
<dbReference type="AlphaFoldDB" id="A0A382JFW9"/>
<name>A0A382JFW9_9ZZZZ</name>
<evidence type="ECO:0008006" key="2">
    <source>
        <dbReference type="Google" id="ProtNLM"/>
    </source>
</evidence>
<dbReference type="GO" id="GO:0019305">
    <property type="term" value="P:dTDP-rhamnose biosynthetic process"/>
    <property type="evidence" value="ECO:0007669"/>
    <property type="project" value="TreeGrafter"/>
</dbReference>
<accession>A0A382JFW9</accession>
<gene>
    <name evidence="1" type="ORF">METZ01_LOCUS263443</name>
</gene>
<dbReference type="Pfam" id="PF00908">
    <property type="entry name" value="dTDP_sugar_isom"/>
    <property type="match status" value="1"/>
</dbReference>
<dbReference type="GO" id="GO:0000271">
    <property type="term" value="P:polysaccharide biosynthetic process"/>
    <property type="evidence" value="ECO:0007669"/>
    <property type="project" value="TreeGrafter"/>
</dbReference>
<evidence type="ECO:0000313" key="1">
    <source>
        <dbReference type="EMBL" id="SVC10589.1"/>
    </source>
</evidence>
<dbReference type="SUPFAM" id="SSF51182">
    <property type="entry name" value="RmlC-like cupins"/>
    <property type="match status" value="1"/>
</dbReference>
<dbReference type="PANTHER" id="PTHR21047:SF2">
    <property type="entry name" value="THYMIDINE DIPHOSPHO-4-KETO-RHAMNOSE 3,5-EPIMERASE"/>
    <property type="match status" value="1"/>
</dbReference>
<dbReference type="CDD" id="cd00438">
    <property type="entry name" value="cupin_RmlC"/>
    <property type="match status" value="1"/>
</dbReference>
<protein>
    <recommendedName>
        <fullName evidence="2">dTDP-4-dehydrorhamnose 3,5-epimerase</fullName>
    </recommendedName>
</protein>
<reference evidence="1" key="1">
    <citation type="submission" date="2018-05" db="EMBL/GenBank/DDBJ databases">
        <authorList>
            <person name="Lanie J.A."/>
            <person name="Ng W.-L."/>
            <person name="Kazmierczak K.M."/>
            <person name="Andrzejewski T.M."/>
            <person name="Davidsen T.M."/>
            <person name="Wayne K.J."/>
            <person name="Tettelin H."/>
            <person name="Glass J.I."/>
            <person name="Rusch D."/>
            <person name="Podicherti R."/>
            <person name="Tsui H.-C.T."/>
            <person name="Winkler M.E."/>
        </authorList>
    </citation>
    <scope>NUCLEOTIDE SEQUENCE</scope>
</reference>
<sequence>MKVTALSIPDVLLIEPKVYKDNRGFFFESFNQATFEKETNLSPTFVQENHSRSNKGVLRGLHYQLPPKAQDKIVRVVNGEIFDVVVDIRKGSSTFGKWIGEILTDKNKKQIWIPKGFAHGFVVLSEIAEVIYQTTDYYAPQYERCICWDDPKLSIDWNLKGLNPLLSNKDKQGVLFQNAEIM</sequence>
<dbReference type="InterPro" id="IPR014710">
    <property type="entry name" value="RmlC-like_jellyroll"/>
</dbReference>
<proteinExistence type="predicted"/>
<dbReference type="GO" id="GO:0005829">
    <property type="term" value="C:cytosol"/>
    <property type="evidence" value="ECO:0007669"/>
    <property type="project" value="TreeGrafter"/>
</dbReference>
<dbReference type="NCBIfam" id="TIGR01221">
    <property type="entry name" value="rmlC"/>
    <property type="match status" value="1"/>
</dbReference>
<dbReference type="EMBL" id="UINC01073877">
    <property type="protein sequence ID" value="SVC10589.1"/>
    <property type="molecule type" value="Genomic_DNA"/>
</dbReference>
<dbReference type="InterPro" id="IPR000888">
    <property type="entry name" value="RmlC-like"/>
</dbReference>
<dbReference type="PANTHER" id="PTHR21047">
    <property type="entry name" value="DTDP-6-DEOXY-D-GLUCOSE-3,5 EPIMERASE"/>
    <property type="match status" value="1"/>
</dbReference>
<dbReference type="GO" id="GO:0008830">
    <property type="term" value="F:dTDP-4-dehydrorhamnose 3,5-epimerase activity"/>
    <property type="evidence" value="ECO:0007669"/>
    <property type="project" value="InterPro"/>
</dbReference>
<dbReference type="Gene3D" id="2.60.120.10">
    <property type="entry name" value="Jelly Rolls"/>
    <property type="match status" value="1"/>
</dbReference>
<dbReference type="InterPro" id="IPR011051">
    <property type="entry name" value="RmlC_Cupin_sf"/>
</dbReference>